<dbReference type="SUPFAM" id="SSF142695">
    <property type="entry name" value="RibA-like"/>
    <property type="match status" value="1"/>
</dbReference>
<dbReference type="GO" id="GO:0030145">
    <property type="term" value="F:manganese ion binding"/>
    <property type="evidence" value="ECO:0007669"/>
    <property type="project" value="UniProtKB-UniRule"/>
</dbReference>
<gene>
    <name evidence="16" type="primary">ribBA</name>
    <name evidence="14" type="synonym">ribB</name>
    <name evidence="16" type="ORF">NB646_01880</name>
</gene>
<keyword evidence="12 14" id="KW-0464">Manganese</keyword>
<feature type="binding site" evidence="14">
    <location>
        <position position="28"/>
    </location>
    <ligand>
        <name>Mg(2+)</name>
        <dbReference type="ChEBI" id="CHEBI:18420"/>
        <label>1</label>
    </ligand>
</feature>
<comment type="similarity">
    <text evidence="5">In the N-terminal section; belongs to the DHBP synthase family.</text>
</comment>
<dbReference type="Proteomes" id="UP001164819">
    <property type="component" value="Chromosome"/>
</dbReference>
<dbReference type="NCBIfam" id="NF010626">
    <property type="entry name" value="PRK14019.1"/>
    <property type="match status" value="1"/>
</dbReference>
<comment type="cofactor">
    <cofactor evidence="14">
        <name>Mg(2+)</name>
        <dbReference type="ChEBI" id="CHEBI:18420"/>
    </cofactor>
    <cofactor evidence="14">
        <name>Mn(2+)</name>
        <dbReference type="ChEBI" id="CHEBI:29035"/>
    </cofactor>
    <text evidence="14">Binds 2 divalent metal cations per subunit. Magnesium or manganese.</text>
</comment>
<dbReference type="Gene3D" id="3.90.870.10">
    <property type="entry name" value="DHBP synthase"/>
    <property type="match status" value="1"/>
</dbReference>
<keyword evidence="9 14" id="KW-0686">Riboflavin biosynthesis</keyword>
<dbReference type="SUPFAM" id="SSF55821">
    <property type="entry name" value="YrdC/RibB"/>
    <property type="match status" value="1"/>
</dbReference>
<dbReference type="GO" id="GO:0003935">
    <property type="term" value="F:GTP cyclohydrolase II activity"/>
    <property type="evidence" value="ECO:0007669"/>
    <property type="project" value="TreeGrafter"/>
</dbReference>
<dbReference type="InterPro" id="IPR000422">
    <property type="entry name" value="DHBP_synthase_RibB"/>
</dbReference>
<dbReference type="EC" id="4.1.99.12" evidence="7 14"/>
<dbReference type="EMBL" id="CP098251">
    <property type="protein sequence ID" value="WAV91536.1"/>
    <property type="molecule type" value="Genomic_DNA"/>
</dbReference>
<dbReference type="PIRSF" id="PIRSF001259">
    <property type="entry name" value="RibA"/>
    <property type="match status" value="1"/>
</dbReference>
<evidence type="ECO:0000256" key="8">
    <source>
        <dbReference type="ARBA" id="ARBA00018836"/>
    </source>
</evidence>
<evidence type="ECO:0000259" key="15">
    <source>
        <dbReference type="Pfam" id="PF00925"/>
    </source>
</evidence>
<dbReference type="InterPro" id="IPR036144">
    <property type="entry name" value="RibA-like_sf"/>
</dbReference>
<feature type="site" description="Essential for catalytic activity" evidence="14">
    <location>
        <position position="164"/>
    </location>
</feature>
<dbReference type="RefSeq" id="WP_269316091.1">
    <property type="nucleotide sequence ID" value="NZ_CP098251.1"/>
</dbReference>
<evidence type="ECO:0000256" key="11">
    <source>
        <dbReference type="ARBA" id="ARBA00022842"/>
    </source>
</evidence>
<dbReference type="GO" id="GO:0008686">
    <property type="term" value="F:3,4-dihydroxy-2-butanone-4-phosphate synthase activity"/>
    <property type="evidence" value="ECO:0007669"/>
    <property type="project" value="UniProtKB-UniRule"/>
</dbReference>
<dbReference type="PANTHER" id="PTHR21327:SF34">
    <property type="entry name" value="3,4-DIHYDROXY-2-BUTANONE 4-PHOSPHATE SYNTHASE"/>
    <property type="match status" value="1"/>
</dbReference>
<evidence type="ECO:0000256" key="5">
    <source>
        <dbReference type="ARBA" id="ARBA00005520"/>
    </source>
</evidence>
<name>A0A9E9LBW5_9BURK</name>
<dbReference type="Pfam" id="PF00926">
    <property type="entry name" value="DHBP_synthase"/>
    <property type="match status" value="1"/>
</dbReference>
<dbReference type="InterPro" id="IPR032677">
    <property type="entry name" value="GTP_cyclohydro_II"/>
</dbReference>
<dbReference type="GO" id="GO:0000287">
    <property type="term" value="F:magnesium ion binding"/>
    <property type="evidence" value="ECO:0007669"/>
    <property type="project" value="UniProtKB-UniRule"/>
</dbReference>
<dbReference type="PANTHER" id="PTHR21327">
    <property type="entry name" value="GTP CYCLOHYDROLASE II-RELATED"/>
    <property type="match status" value="1"/>
</dbReference>
<keyword evidence="13 14" id="KW-0456">Lyase</keyword>
<evidence type="ECO:0000256" key="12">
    <source>
        <dbReference type="ARBA" id="ARBA00023211"/>
    </source>
</evidence>
<feature type="binding site" evidence="14">
    <location>
        <begin position="140"/>
        <end position="144"/>
    </location>
    <ligand>
        <name>D-ribulose 5-phosphate</name>
        <dbReference type="ChEBI" id="CHEBI:58121"/>
    </ligand>
</feature>
<dbReference type="NCBIfam" id="TIGR00506">
    <property type="entry name" value="ribB"/>
    <property type="match status" value="1"/>
</dbReference>
<dbReference type="Gene3D" id="3.40.50.10990">
    <property type="entry name" value="GTP cyclohydrolase II"/>
    <property type="match status" value="1"/>
</dbReference>
<comment type="catalytic activity">
    <reaction evidence="1 14">
        <text>D-ribulose 5-phosphate = (2S)-2-hydroxy-3-oxobutyl phosphate + formate + H(+)</text>
        <dbReference type="Rhea" id="RHEA:18457"/>
        <dbReference type="ChEBI" id="CHEBI:15378"/>
        <dbReference type="ChEBI" id="CHEBI:15740"/>
        <dbReference type="ChEBI" id="CHEBI:58121"/>
        <dbReference type="ChEBI" id="CHEBI:58830"/>
        <dbReference type="EC" id="4.1.99.12"/>
    </reaction>
</comment>
<dbReference type="InterPro" id="IPR017945">
    <property type="entry name" value="DHBP_synth_RibB-like_a/b_dom"/>
</dbReference>
<feature type="binding site" evidence="14">
    <location>
        <position position="28"/>
    </location>
    <ligand>
        <name>Mg(2+)</name>
        <dbReference type="ChEBI" id="CHEBI:18420"/>
        <label>2</label>
    </ligand>
</feature>
<evidence type="ECO:0000256" key="10">
    <source>
        <dbReference type="ARBA" id="ARBA00022723"/>
    </source>
</evidence>
<dbReference type="HAMAP" id="MF_00180">
    <property type="entry name" value="RibB"/>
    <property type="match status" value="1"/>
</dbReference>
<feature type="site" description="Essential for catalytic activity" evidence="14">
    <location>
        <position position="126"/>
    </location>
</feature>
<feature type="binding site" evidence="14">
    <location>
        <position position="32"/>
    </location>
    <ligand>
        <name>D-ribulose 5-phosphate</name>
        <dbReference type="ChEBI" id="CHEBI:58121"/>
    </ligand>
</feature>
<evidence type="ECO:0000256" key="9">
    <source>
        <dbReference type="ARBA" id="ARBA00022619"/>
    </source>
</evidence>
<keyword evidence="10 14" id="KW-0479">Metal-binding</keyword>
<comment type="pathway">
    <text evidence="4 14">Cofactor biosynthesis; riboflavin biosynthesis; 2-hydroxy-3-oxobutyl phosphate from D-ribulose 5-phosphate: step 1/1.</text>
</comment>
<feature type="domain" description="GTP cyclohydrolase II" evidence="15">
    <location>
        <begin position="207"/>
        <end position="365"/>
    </location>
</feature>
<keyword evidence="11 14" id="KW-0460">Magnesium</keyword>
<comment type="cofactor">
    <cofactor evidence="2">
        <name>Mn(2+)</name>
        <dbReference type="ChEBI" id="CHEBI:29035"/>
    </cofactor>
</comment>
<dbReference type="GO" id="GO:0009231">
    <property type="term" value="P:riboflavin biosynthetic process"/>
    <property type="evidence" value="ECO:0007669"/>
    <property type="project" value="UniProtKB-UniRule"/>
</dbReference>
<reference evidence="16" key="1">
    <citation type="journal article" date="2022" name="Front. Microbiol.">
        <title>New perspectives on an old grouping: The genomic and phenotypic variability of Oxalobacter formigenes and the implications for calcium oxalate stone prevention.</title>
        <authorList>
            <person name="Chmiel J.A."/>
            <person name="Carr C."/>
            <person name="Stuivenberg G.A."/>
            <person name="Venema R."/>
            <person name="Chanyi R.M."/>
            <person name="Al K.F."/>
            <person name="Giguere D."/>
            <person name="Say H."/>
            <person name="Akouris P.P."/>
            <person name="Dominguez Romero S.A."/>
            <person name="Kwong A."/>
            <person name="Tai V."/>
            <person name="Koval S.F."/>
            <person name="Razvi H."/>
            <person name="Bjazevic J."/>
            <person name="Burton J.P."/>
        </authorList>
    </citation>
    <scope>NUCLEOTIDE SEQUENCE</scope>
    <source>
        <strain evidence="16">OxK</strain>
    </source>
</reference>
<evidence type="ECO:0000256" key="7">
    <source>
        <dbReference type="ARBA" id="ARBA00012153"/>
    </source>
</evidence>
<accession>A0A9E9LBW5</accession>
<evidence type="ECO:0000256" key="2">
    <source>
        <dbReference type="ARBA" id="ARBA00001936"/>
    </source>
</evidence>
<sequence>MSISSTQEIIDELRAGRMVILVDDEDRENEGDLMIAADFVTPETINFMTKYARGLVCLTLTKERCDQLGLSPMARENRSSFNTAFTTSIEAAEGVTTGISAFDRARTIQVAVAKNAKPDDIVQPGHIFPITAKQGGVLRRAGHTEAGCDLAALAGLTPASVICEIMNDDGSMARLPELLEFAGKHQIKIGTIADLISYRNRHESIVERIAENTINTLAGPFHAIVYRDKPSQSVHLALVKGAITPDKITLVRVHQPVSLVDFLETESTSHSWRLADAMKKIQASDRGIVVLLNCGEQSGEFLARFDTIGKKQTNETLSATSQTLRNYGIGAQILCDIGVGKMQLLANPRKMPSMTGFNLDIVGYLENQDL</sequence>
<evidence type="ECO:0000256" key="13">
    <source>
        <dbReference type="ARBA" id="ARBA00023239"/>
    </source>
</evidence>
<evidence type="ECO:0000256" key="3">
    <source>
        <dbReference type="ARBA" id="ARBA00002284"/>
    </source>
</evidence>
<feature type="binding site" evidence="14">
    <location>
        <position position="143"/>
    </location>
    <ligand>
        <name>Mg(2+)</name>
        <dbReference type="ChEBI" id="CHEBI:18420"/>
        <label>2</label>
    </ligand>
</feature>
<evidence type="ECO:0000256" key="14">
    <source>
        <dbReference type="HAMAP-Rule" id="MF_00180"/>
    </source>
</evidence>
<evidence type="ECO:0000256" key="6">
    <source>
        <dbReference type="ARBA" id="ARBA00008976"/>
    </source>
</evidence>
<dbReference type="FunFam" id="3.90.870.10:FF:000001">
    <property type="entry name" value="Riboflavin biosynthesis protein RibBA"/>
    <property type="match status" value="1"/>
</dbReference>
<comment type="function">
    <text evidence="3 14">Catalyzes the conversion of D-ribulose 5-phosphate to formate and 3,4-dihydroxy-2-butanone 4-phosphate.</text>
</comment>
<keyword evidence="16" id="KW-0378">Hydrolase</keyword>
<evidence type="ECO:0000256" key="4">
    <source>
        <dbReference type="ARBA" id="ARBA00004904"/>
    </source>
</evidence>
<protein>
    <recommendedName>
        <fullName evidence="8 14">3,4-dihydroxy-2-butanone 4-phosphate synthase</fullName>
        <shortName evidence="14">DHBP synthase</shortName>
        <ecNumber evidence="7 14">4.1.99.12</ecNumber>
    </recommendedName>
</protein>
<dbReference type="GO" id="GO:0005829">
    <property type="term" value="C:cytosol"/>
    <property type="evidence" value="ECO:0007669"/>
    <property type="project" value="TreeGrafter"/>
</dbReference>
<comment type="similarity">
    <text evidence="14">Belongs to the DHBP synthase family.</text>
</comment>
<feature type="binding site" evidence="14">
    <location>
        <begin position="27"/>
        <end position="28"/>
    </location>
    <ligand>
        <name>D-ribulose 5-phosphate</name>
        <dbReference type="ChEBI" id="CHEBI:58121"/>
    </ligand>
</feature>
<comment type="similarity">
    <text evidence="6">In the C-terminal section; belongs to the GTP cyclohydrolase II family.</text>
</comment>
<dbReference type="AlphaFoldDB" id="A0A9E9LBW5"/>
<evidence type="ECO:0000313" key="16">
    <source>
        <dbReference type="EMBL" id="WAV91536.1"/>
    </source>
</evidence>
<evidence type="ECO:0000256" key="1">
    <source>
        <dbReference type="ARBA" id="ARBA00000141"/>
    </source>
</evidence>
<proteinExistence type="inferred from homology"/>
<organism evidence="16">
    <name type="scientific">Oxalobacter aliiformigenes</name>
    <dbReference type="NCBI Taxonomy" id="2946593"/>
    <lineage>
        <taxon>Bacteria</taxon>
        <taxon>Pseudomonadati</taxon>
        <taxon>Pseudomonadota</taxon>
        <taxon>Betaproteobacteria</taxon>
        <taxon>Burkholderiales</taxon>
        <taxon>Oxalobacteraceae</taxon>
        <taxon>Oxalobacter</taxon>
    </lineage>
</organism>
<comment type="subunit">
    <text evidence="14">Homodimer.</text>
</comment>
<dbReference type="Pfam" id="PF00925">
    <property type="entry name" value="GTP_cyclohydro2"/>
    <property type="match status" value="1"/>
</dbReference>